<reference evidence="1 2" key="1">
    <citation type="submission" date="2021-07" db="EMBL/GenBank/DDBJ databases">
        <title>Paraburkholderia edwinii protects Aspergillus sp. from phenazines by acting as a toxin sponge.</title>
        <authorList>
            <person name="Dahlstrom K.M."/>
            <person name="Newman D.K."/>
        </authorList>
    </citation>
    <scope>NUCLEOTIDE SEQUENCE [LARGE SCALE GENOMIC DNA]</scope>
    <source>
        <strain evidence="1 2">Pe01</strain>
    </source>
</reference>
<gene>
    <name evidence="1" type="ORF">KZJ38_28360</name>
</gene>
<sequence length="125" mass="13146">MSCTIACALTPIAGAAADFDGKTALICATVDAHSCDPGEVCERALPADIGLPQFMRIDFVKKTIRGTSRTTPIESMAKTPGQILMQGTELGFAWTLVLDSATGEMTSTLANRDHTYVMFGACTPG</sequence>
<keyword evidence="2" id="KW-1185">Reference proteome</keyword>
<accession>A0ABX8UXR6</accession>
<evidence type="ECO:0000313" key="2">
    <source>
        <dbReference type="Proteomes" id="UP000826462"/>
    </source>
</evidence>
<protein>
    <submittedName>
        <fullName evidence="1">Uncharacterized protein</fullName>
    </submittedName>
</protein>
<name>A0ABX8UXR6_9BURK</name>
<organism evidence="1 2">
    <name type="scientific">Paraburkholderia edwinii</name>
    <dbReference type="NCBI Taxonomy" id="2861782"/>
    <lineage>
        <taxon>Bacteria</taxon>
        <taxon>Pseudomonadati</taxon>
        <taxon>Pseudomonadota</taxon>
        <taxon>Betaproteobacteria</taxon>
        <taxon>Burkholderiales</taxon>
        <taxon>Burkholderiaceae</taxon>
        <taxon>Paraburkholderia</taxon>
    </lineage>
</organism>
<evidence type="ECO:0000313" key="1">
    <source>
        <dbReference type="EMBL" id="QYD73828.1"/>
    </source>
</evidence>
<dbReference type="EMBL" id="CP080096">
    <property type="protein sequence ID" value="QYD73828.1"/>
    <property type="molecule type" value="Genomic_DNA"/>
</dbReference>
<proteinExistence type="predicted"/>
<dbReference type="Proteomes" id="UP000826462">
    <property type="component" value="Chromosome 2"/>
</dbReference>